<gene>
    <name evidence="1" type="ORF">CS063_03380</name>
</gene>
<reference evidence="1" key="1">
    <citation type="submission" date="2017-10" db="EMBL/GenBank/DDBJ databases">
        <title>Genome sequence of cellulolytic Lachnospiraceae bacterium XHS1971 isolated from hotspring sediment.</title>
        <authorList>
            <person name="Vasudevan G."/>
            <person name="Joshi A.J."/>
            <person name="Hivarkar S."/>
            <person name="Lanjekar V.B."/>
            <person name="Dhakephalkar P.K."/>
            <person name="Dagar S."/>
        </authorList>
    </citation>
    <scope>NUCLEOTIDE SEQUENCE</scope>
    <source>
        <strain evidence="1">XHS1971</strain>
    </source>
</reference>
<evidence type="ECO:0000313" key="1">
    <source>
        <dbReference type="EMBL" id="PHV71619.1"/>
    </source>
</evidence>
<accession>A0AC61DEM8</accession>
<dbReference type="EMBL" id="PEDL01000002">
    <property type="protein sequence ID" value="PHV71619.1"/>
    <property type="molecule type" value="Genomic_DNA"/>
</dbReference>
<organism evidence="1 2">
    <name type="scientific">Sporanaerobium hydrogeniformans</name>
    <dbReference type="NCBI Taxonomy" id="3072179"/>
    <lineage>
        <taxon>Bacteria</taxon>
        <taxon>Bacillati</taxon>
        <taxon>Bacillota</taxon>
        <taxon>Clostridia</taxon>
        <taxon>Lachnospirales</taxon>
        <taxon>Lachnospiraceae</taxon>
        <taxon>Sporanaerobium</taxon>
    </lineage>
</organism>
<protein>
    <submittedName>
        <fullName evidence="1">Aldo/keto reductase</fullName>
    </submittedName>
</protein>
<dbReference type="Proteomes" id="UP000224460">
    <property type="component" value="Unassembled WGS sequence"/>
</dbReference>
<proteinExistence type="predicted"/>
<name>A0AC61DEM8_9FIRM</name>
<evidence type="ECO:0000313" key="2">
    <source>
        <dbReference type="Proteomes" id="UP000224460"/>
    </source>
</evidence>
<comment type="caution">
    <text evidence="1">The sequence shown here is derived from an EMBL/GenBank/DDBJ whole genome shotgun (WGS) entry which is preliminary data.</text>
</comment>
<keyword evidence="2" id="KW-1185">Reference proteome</keyword>
<sequence length="299" mass="33672">MDYMKVTDDLSFSRVIAGMMRASREGLSGHKMTAFVNSCLEMGITTFDHADIYGLGESERLFGEAVLKNNTSLRDKMQLVTKFNIVLPTEKSDFVHYYDSSVQHLRESVDESLKNLCTDYIDVLLIHRLDPLLNPVELAEGLDTLVQEGKVRNIGISNASYTYFDMVNTFTKTPLVTNQVEVSTLYTDTFFNGIMDSALKHDIPVMAWSPLGGGRLFSPKTEQEIRVVKVLETMAQKYQVDSIDKIAYAFILKHPAKICPVTGSMKIERIKACVDALKIPLSTKDWFMILEASRGMEVL</sequence>